<evidence type="ECO:0000313" key="2">
    <source>
        <dbReference type="EMBL" id="CAI2386365.1"/>
    </source>
</evidence>
<accession>A0AAD1Y8I7</accession>
<dbReference type="EMBL" id="CAMPGE010028866">
    <property type="protein sequence ID" value="CAI2386365.1"/>
    <property type="molecule type" value="Genomic_DNA"/>
</dbReference>
<sequence>MAFSVGSKVEKEDEEVALAWDEVIWEKKKQEMARIEPKKIFMASETENVARPYANENGPGGSSVEDHGSSIWEYIPSFPDAPPQE</sequence>
<organism evidence="2 3">
    <name type="scientific">Euplotes crassus</name>
    <dbReference type="NCBI Taxonomy" id="5936"/>
    <lineage>
        <taxon>Eukaryota</taxon>
        <taxon>Sar</taxon>
        <taxon>Alveolata</taxon>
        <taxon>Ciliophora</taxon>
        <taxon>Intramacronucleata</taxon>
        <taxon>Spirotrichea</taxon>
        <taxon>Hypotrichia</taxon>
        <taxon>Euplotida</taxon>
        <taxon>Euplotidae</taxon>
        <taxon>Moneuplotes</taxon>
    </lineage>
</organism>
<feature type="region of interest" description="Disordered" evidence="1">
    <location>
        <begin position="51"/>
        <end position="85"/>
    </location>
</feature>
<dbReference type="AlphaFoldDB" id="A0AAD1Y8I7"/>
<evidence type="ECO:0000313" key="3">
    <source>
        <dbReference type="Proteomes" id="UP001295684"/>
    </source>
</evidence>
<proteinExistence type="predicted"/>
<evidence type="ECO:0000256" key="1">
    <source>
        <dbReference type="SAM" id="MobiDB-lite"/>
    </source>
</evidence>
<keyword evidence="3" id="KW-1185">Reference proteome</keyword>
<comment type="caution">
    <text evidence="2">The sequence shown here is derived from an EMBL/GenBank/DDBJ whole genome shotgun (WGS) entry which is preliminary data.</text>
</comment>
<dbReference type="Proteomes" id="UP001295684">
    <property type="component" value="Unassembled WGS sequence"/>
</dbReference>
<gene>
    <name evidence="2" type="ORF">ECRASSUSDP1_LOCUS27978</name>
</gene>
<name>A0AAD1Y8I7_EUPCR</name>
<reference evidence="2" key="1">
    <citation type="submission" date="2023-07" db="EMBL/GenBank/DDBJ databases">
        <authorList>
            <consortium name="AG Swart"/>
            <person name="Singh M."/>
            <person name="Singh A."/>
            <person name="Seah K."/>
            <person name="Emmerich C."/>
        </authorList>
    </citation>
    <scope>NUCLEOTIDE SEQUENCE</scope>
    <source>
        <strain evidence="2">DP1</strain>
    </source>
</reference>
<protein>
    <submittedName>
        <fullName evidence="2">Uncharacterized protein</fullName>
    </submittedName>
</protein>